<keyword evidence="7" id="KW-1185">Reference proteome</keyword>
<dbReference type="SUPFAM" id="SSF46689">
    <property type="entry name" value="Homeodomain-like"/>
    <property type="match status" value="2"/>
</dbReference>
<dbReference type="InterPro" id="IPR020449">
    <property type="entry name" value="Tscrpt_reg_AraC-type_HTH"/>
</dbReference>
<dbReference type="SMART" id="SM00342">
    <property type="entry name" value="HTH_ARAC"/>
    <property type="match status" value="1"/>
</dbReference>
<dbReference type="PRINTS" id="PR00032">
    <property type="entry name" value="HTHARAC"/>
</dbReference>
<dbReference type="STRING" id="351605.Gura_0276"/>
<feature type="domain" description="HTH araC/xylS-type" evidence="5">
    <location>
        <begin position="191"/>
        <end position="289"/>
    </location>
</feature>
<dbReference type="InterPro" id="IPR037923">
    <property type="entry name" value="HTH-like"/>
</dbReference>
<dbReference type="AlphaFoldDB" id="A5GD53"/>
<protein>
    <submittedName>
        <fullName evidence="6">Transcriptional regulator, AraC family</fullName>
    </submittedName>
</protein>
<reference evidence="6 7" key="1">
    <citation type="submission" date="2007-05" db="EMBL/GenBank/DDBJ databases">
        <title>Complete sequence of Geobacter uraniireducens Rf4.</title>
        <authorList>
            <consortium name="US DOE Joint Genome Institute"/>
            <person name="Copeland A."/>
            <person name="Lucas S."/>
            <person name="Lapidus A."/>
            <person name="Barry K."/>
            <person name="Detter J.C."/>
            <person name="Glavina del Rio T."/>
            <person name="Hammon N."/>
            <person name="Israni S."/>
            <person name="Dalin E."/>
            <person name="Tice H."/>
            <person name="Pitluck S."/>
            <person name="Chertkov O."/>
            <person name="Brettin T."/>
            <person name="Bruce D."/>
            <person name="Han C."/>
            <person name="Schmutz J."/>
            <person name="Larimer F."/>
            <person name="Land M."/>
            <person name="Hauser L."/>
            <person name="Kyrpides N."/>
            <person name="Mikhailova N."/>
            <person name="Shelobolina E."/>
            <person name="Aklujkar M."/>
            <person name="Lovley D."/>
            <person name="Richardson P."/>
        </authorList>
    </citation>
    <scope>NUCLEOTIDE SEQUENCE [LARGE SCALE GENOMIC DNA]</scope>
    <source>
        <strain evidence="6 7">Rf4</strain>
    </source>
</reference>
<accession>A5GD53</accession>
<evidence type="ECO:0000256" key="3">
    <source>
        <dbReference type="ARBA" id="ARBA00023159"/>
    </source>
</evidence>
<dbReference type="InterPro" id="IPR009057">
    <property type="entry name" value="Homeodomain-like_sf"/>
</dbReference>
<evidence type="ECO:0000256" key="2">
    <source>
        <dbReference type="ARBA" id="ARBA00023125"/>
    </source>
</evidence>
<dbReference type="Pfam" id="PF02311">
    <property type="entry name" value="AraC_binding"/>
    <property type="match status" value="1"/>
</dbReference>
<dbReference type="Pfam" id="PF12833">
    <property type="entry name" value="HTH_18"/>
    <property type="match status" value="1"/>
</dbReference>
<keyword evidence="4" id="KW-0804">Transcription</keyword>
<dbReference type="KEGG" id="gur:Gura_0276"/>
<dbReference type="PANTHER" id="PTHR46796">
    <property type="entry name" value="HTH-TYPE TRANSCRIPTIONAL ACTIVATOR RHAS-RELATED"/>
    <property type="match status" value="1"/>
</dbReference>
<keyword evidence="3" id="KW-0010">Activator</keyword>
<name>A5GD53_GEOUR</name>
<evidence type="ECO:0000259" key="5">
    <source>
        <dbReference type="PROSITE" id="PS01124"/>
    </source>
</evidence>
<dbReference type="Gene3D" id="1.10.10.60">
    <property type="entry name" value="Homeodomain-like"/>
    <property type="match status" value="2"/>
</dbReference>
<dbReference type="InterPro" id="IPR018060">
    <property type="entry name" value="HTH_AraC"/>
</dbReference>
<proteinExistence type="predicted"/>
<dbReference type="GO" id="GO:0043565">
    <property type="term" value="F:sequence-specific DNA binding"/>
    <property type="evidence" value="ECO:0007669"/>
    <property type="project" value="InterPro"/>
</dbReference>
<dbReference type="OrthoDB" id="112032at2"/>
<dbReference type="InterPro" id="IPR050204">
    <property type="entry name" value="AraC_XylS_family_regulators"/>
</dbReference>
<dbReference type="GO" id="GO:0003700">
    <property type="term" value="F:DNA-binding transcription factor activity"/>
    <property type="evidence" value="ECO:0007669"/>
    <property type="project" value="InterPro"/>
</dbReference>
<evidence type="ECO:0000256" key="4">
    <source>
        <dbReference type="ARBA" id="ARBA00023163"/>
    </source>
</evidence>
<dbReference type="SUPFAM" id="SSF51215">
    <property type="entry name" value="Regulatory protein AraC"/>
    <property type="match status" value="1"/>
</dbReference>
<sequence length="291" mass="32645">MTREELALISRLVGDVSEDQLRYVDCFIGNEIGVFIPAVGPCFYAITPDHSHPAYSFVLTFDSYTRLAIGGKTVLSQPGQIMAIDPDAVHHEMTADETPRYIAIFIDRDLFEKELGRYPSIRPRPFRFRTFTPGREMMGLLKEFMNEAEARLPAREPLLAAIGTRIVHALIRAAHGIITPDASIGNRVEIHRVIEYIQTHAGKKLSIGQLAAVAAMSTSHFSRIFKRETGHPPLAYLNRVRLEQARKLLRTGECSVTSVALSCGFASPSHFTDSFRRFYGQSPTDFLKSYK</sequence>
<dbReference type="HOGENOM" id="CLU_000445_88_6_7"/>
<evidence type="ECO:0000256" key="1">
    <source>
        <dbReference type="ARBA" id="ARBA00023015"/>
    </source>
</evidence>
<gene>
    <name evidence="6" type="ordered locus">Gura_0276</name>
</gene>
<dbReference type="InterPro" id="IPR018062">
    <property type="entry name" value="HTH_AraC-typ_CS"/>
</dbReference>
<dbReference type="PROSITE" id="PS01124">
    <property type="entry name" value="HTH_ARAC_FAMILY_2"/>
    <property type="match status" value="1"/>
</dbReference>
<evidence type="ECO:0000313" key="6">
    <source>
        <dbReference type="EMBL" id="ABQ24492.1"/>
    </source>
</evidence>
<organism evidence="6 7">
    <name type="scientific">Geotalea uraniireducens (strain Rf4)</name>
    <name type="common">Geobacter uraniireducens</name>
    <dbReference type="NCBI Taxonomy" id="351605"/>
    <lineage>
        <taxon>Bacteria</taxon>
        <taxon>Pseudomonadati</taxon>
        <taxon>Thermodesulfobacteriota</taxon>
        <taxon>Desulfuromonadia</taxon>
        <taxon>Geobacterales</taxon>
        <taxon>Geobacteraceae</taxon>
        <taxon>Geotalea</taxon>
    </lineage>
</organism>
<dbReference type="Proteomes" id="UP000006695">
    <property type="component" value="Chromosome"/>
</dbReference>
<dbReference type="PROSITE" id="PS00041">
    <property type="entry name" value="HTH_ARAC_FAMILY_1"/>
    <property type="match status" value="1"/>
</dbReference>
<keyword evidence="2" id="KW-0238">DNA-binding</keyword>
<dbReference type="EMBL" id="CP000698">
    <property type="protein sequence ID" value="ABQ24492.1"/>
    <property type="molecule type" value="Genomic_DNA"/>
</dbReference>
<evidence type="ECO:0000313" key="7">
    <source>
        <dbReference type="Proteomes" id="UP000006695"/>
    </source>
</evidence>
<keyword evidence="1" id="KW-0805">Transcription regulation</keyword>
<dbReference type="InterPro" id="IPR003313">
    <property type="entry name" value="AraC-bd"/>
</dbReference>